<gene>
    <name evidence="1" type="ORF">AVEN_145965_1</name>
</gene>
<name>A0A4Y2IX38_ARAVE</name>
<reference evidence="1 2" key="1">
    <citation type="journal article" date="2019" name="Sci. Rep.">
        <title>Orb-weaving spider Araneus ventricosus genome elucidates the spidroin gene catalogue.</title>
        <authorList>
            <person name="Kono N."/>
            <person name="Nakamura H."/>
            <person name="Ohtoshi R."/>
            <person name="Moran D.A.P."/>
            <person name="Shinohara A."/>
            <person name="Yoshida Y."/>
            <person name="Fujiwara M."/>
            <person name="Mori M."/>
            <person name="Tomita M."/>
            <person name="Arakawa K."/>
        </authorList>
    </citation>
    <scope>NUCLEOTIDE SEQUENCE [LARGE SCALE GENOMIC DNA]</scope>
</reference>
<evidence type="ECO:0000313" key="2">
    <source>
        <dbReference type="Proteomes" id="UP000499080"/>
    </source>
</evidence>
<protein>
    <submittedName>
        <fullName evidence="1">Uncharacterized protein</fullName>
    </submittedName>
</protein>
<accession>A0A4Y2IX38</accession>
<dbReference type="EMBL" id="BGPR01002969">
    <property type="protein sequence ID" value="GBM81799.1"/>
    <property type="molecule type" value="Genomic_DNA"/>
</dbReference>
<proteinExistence type="predicted"/>
<sequence>MHDCEHSSCVLQRQIWFVINGMNAKGIAGTRTHRTVDFNLQYHRLAFRYNPAVEYSSSRHVVIGQMSHVCTYCQALKLNNETKGMCCAGGKIKLPHLEAPPDPLKTLLAGSTAESKHFLSNIR</sequence>
<evidence type="ECO:0000313" key="1">
    <source>
        <dbReference type="EMBL" id="GBM81799.1"/>
    </source>
</evidence>
<dbReference type="AlphaFoldDB" id="A0A4Y2IX38"/>
<dbReference type="OrthoDB" id="1728974at2759"/>
<dbReference type="Proteomes" id="UP000499080">
    <property type="component" value="Unassembled WGS sequence"/>
</dbReference>
<keyword evidence="2" id="KW-1185">Reference proteome</keyword>
<comment type="caution">
    <text evidence="1">The sequence shown here is derived from an EMBL/GenBank/DDBJ whole genome shotgun (WGS) entry which is preliminary data.</text>
</comment>
<organism evidence="1 2">
    <name type="scientific">Araneus ventricosus</name>
    <name type="common">Orbweaver spider</name>
    <name type="synonym">Epeira ventricosa</name>
    <dbReference type="NCBI Taxonomy" id="182803"/>
    <lineage>
        <taxon>Eukaryota</taxon>
        <taxon>Metazoa</taxon>
        <taxon>Ecdysozoa</taxon>
        <taxon>Arthropoda</taxon>
        <taxon>Chelicerata</taxon>
        <taxon>Arachnida</taxon>
        <taxon>Araneae</taxon>
        <taxon>Araneomorphae</taxon>
        <taxon>Entelegynae</taxon>
        <taxon>Araneoidea</taxon>
        <taxon>Araneidae</taxon>
        <taxon>Araneus</taxon>
    </lineage>
</organism>